<proteinExistence type="predicted"/>
<dbReference type="Pfam" id="PF14214">
    <property type="entry name" value="Helitron_like_N"/>
    <property type="match status" value="1"/>
</dbReference>
<evidence type="ECO:0000313" key="2">
    <source>
        <dbReference type="EMBL" id="KOF65329.1"/>
    </source>
</evidence>
<dbReference type="OrthoDB" id="6128111at2759"/>
<dbReference type="InterPro" id="IPR025476">
    <property type="entry name" value="Helitron_helicase-like"/>
</dbReference>
<dbReference type="EMBL" id="KQ429579">
    <property type="protein sequence ID" value="KOF65329.1"/>
    <property type="molecule type" value="Genomic_DNA"/>
</dbReference>
<name>A0A0L8FKW3_OCTBM</name>
<evidence type="ECO:0000259" key="1">
    <source>
        <dbReference type="Pfam" id="PF14214"/>
    </source>
</evidence>
<reference evidence="2" key="1">
    <citation type="submission" date="2015-07" db="EMBL/GenBank/DDBJ databases">
        <title>MeaNS - Measles Nucleotide Surveillance Program.</title>
        <authorList>
            <person name="Tran T."/>
            <person name="Druce J."/>
        </authorList>
    </citation>
    <scope>NUCLEOTIDE SEQUENCE</scope>
    <source>
        <strain evidence="2">UCB-OBI-ISO-001</strain>
        <tissue evidence="2">Gonad</tissue>
    </source>
</reference>
<sequence length="110" mass="13119">MTFVRHFGCPDLFITFTCNPKWIEIEIELLNGQRPTDRHDLLARVFLLKLQKLMDLIKIGQIFGSVKCDMYTIEWQKRSSACPYSLMVVLKNQFKQYRQPYISRTCLIQR</sequence>
<organism evidence="2">
    <name type="scientific">Octopus bimaculoides</name>
    <name type="common">California two-spotted octopus</name>
    <dbReference type="NCBI Taxonomy" id="37653"/>
    <lineage>
        <taxon>Eukaryota</taxon>
        <taxon>Metazoa</taxon>
        <taxon>Spiralia</taxon>
        <taxon>Lophotrochozoa</taxon>
        <taxon>Mollusca</taxon>
        <taxon>Cephalopoda</taxon>
        <taxon>Coleoidea</taxon>
        <taxon>Octopodiformes</taxon>
        <taxon>Octopoda</taxon>
        <taxon>Incirrata</taxon>
        <taxon>Octopodidae</taxon>
        <taxon>Octopus</taxon>
    </lineage>
</organism>
<dbReference type="STRING" id="37653.A0A0L8FKW3"/>
<feature type="domain" description="Helitron helicase-like" evidence="1">
    <location>
        <begin position="1"/>
        <end position="80"/>
    </location>
</feature>
<accession>A0A0L8FKW3</accession>
<protein>
    <recommendedName>
        <fullName evidence="1">Helitron helicase-like domain-containing protein</fullName>
    </recommendedName>
</protein>
<gene>
    <name evidence="2" type="ORF">OCBIM_22015795mg</name>
</gene>
<dbReference type="AlphaFoldDB" id="A0A0L8FKW3"/>